<dbReference type="AlphaFoldDB" id="A0A3S8ZRZ0"/>
<dbReference type="RefSeq" id="WP_125972812.1">
    <property type="nucleotide sequence ID" value="NZ_CP034433.1"/>
</dbReference>
<keyword evidence="2" id="KW-1185">Reference proteome</keyword>
<protein>
    <submittedName>
        <fullName evidence="1">Uncharacterized protein</fullName>
    </submittedName>
</protein>
<evidence type="ECO:0000313" key="2">
    <source>
        <dbReference type="Proteomes" id="UP000282438"/>
    </source>
</evidence>
<dbReference type="EMBL" id="CP034433">
    <property type="protein sequence ID" value="AZN36280.1"/>
    <property type="molecule type" value="Genomic_DNA"/>
</dbReference>
<name>A0A3S8ZRZ0_9NEIS</name>
<dbReference type="Proteomes" id="UP000282438">
    <property type="component" value="Chromosome"/>
</dbReference>
<evidence type="ECO:0000313" key="1">
    <source>
        <dbReference type="EMBL" id="AZN36280.1"/>
    </source>
</evidence>
<organism evidence="1 2">
    <name type="scientific">Iodobacter ciconiae</name>
    <dbReference type="NCBI Taxonomy" id="2496266"/>
    <lineage>
        <taxon>Bacteria</taxon>
        <taxon>Pseudomonadati</taxon>
        <taxon>Pseudomonadota</taxon>
        <taxon>Betaproteobacteria</taxon>
        <taxon>Neisseriales</taxon>
        <taxon>Chitinibacteraceae</taxon>
        <taxon>Iodobacter</taxon>
    </lineage>
</organism>
<proteinExistence type="predicted"/>
<reference evidence="1 2" key="1">
    <citation type="submission" date="2018-12" db="EMBL/GenBank/DDBJ databases">
        <title>Complete genome sequence of Iodobacter sp. H11R3.</title>
        <authorList>
            <person name="Bae J.-W."/>
        </authorList>
    </citation>
    <scope>NUCLEOTIDE SEQUENCE [LARGE SCALE GENOMIC DNA]</scope>
    <source>
        <strain evidence="1 2">H11R3</strain>
    </source>
</reference>
<gene>
    <name evidence="1" type="ORF">EJO50_07140</name>
</gene>
<accession>A0A3S8ZRZ0</accession>
<sequence>MPTKIKFLRFDANSIKARFIKGEDSDIIKWLTSPQTKNRFSLHFFIHKDDAEAFTKDADVQKNEQALGEFNSLCQKNFFEITDEQTKNTHISNTMPYGLPRPILVSSNISSNRPHINPVTMGQDDVIKLLKNQ</sequence>
<dbReference type="KEGG" id="iod:EJO50_07140"/>